<dbReference type="Proteomes" id="UP000295722">
    <property type="component" value="Unassembled WGS sequence"/>
</dbReference>
<comment type="caution">
    <text evidence="5">The sequence shown here is derived from an EMBL/GenBank/DDBJ whole genome shotgun (WGS) entry which is preliminary data.</text>
</comment>
<evidence type="ECO:0000256" key="2">
    <source>
        <dbReference type="ARBA" id="ARBA00023125"/>
    </source>
</evidence>
<evidence type="ECO:0000256" key="1">
    <source>
        <dbReference type="ARBA" id="ARBA00023015"/>
    </source>
</evidence>
<name>A0A4R5M9B8_9BURK</name>
<dbReference type="Gene3D" id="1.20.120.530">
    <property type="entry name" value="GntR ligand-binding domain-like"/>
    <property type="match status" value="1"/>
</dbReference>
<evidence type="ECO:0000313" key="5">
    <source>
        <dbReference type="EMBL" id="TDG22763.1"/>
    </source>
</evidence>
<reference evidence="5 6" key="1">
    <citation type="submission" date="2019-03" db="EMBL/GenBank/DDBJ databases">
        <title>Paraburkholderia sp. 4M-K11, isolated from subtropical forest soil.</title>
        <authorList>
            <person name="Gao Z.-H."/>
            <person name="Qiu L.-H."/>
        </authorList>
    </citation>
    <scope>NUCLEOTIDE SEQUENCE [LARGE SCALE GENOMIC DNA]</scope>
    <source>
        <strain evidence="5 6">4M-K11</strain>
    </source>
</reference>
<dbReference type="InterPro" id="IPR036390">
    <property type="entry name" value="WH_DNA-bd_sf"/>
</dbReference>
<keyword evidence="2" id="KW-0238">DNA-binding</keyword>
<dbReference type="SMART" id="SM00895">
    <property type="entry name" value="FCD"/>
    <property type="match status" value="1"/>
</dbReference>
<accession>A0A4R5M9B8</accession>
<dbReference type="CDD" id="cd07377">
    <property type="entry name" value="WHTH_GntR"/>
    <property type="match status" value="1"/>
</dbReference>
<dbReference type="EMBL" id="SMRP01000007">
    <property type="protein sequence ID" value="TDG22763.1"/>
    <property type="molecule type" value="Genomic_DNA"/>
</dbReference>
<proteinExistence type="predicted"/>
<dbReference type="InterPro" id="IPR000524">
    <property type="entry name" value="Tscrpt_reg_HTH_GntR"/>
</dbReference>
<dbReference type="InterPro" id="IPR036388">
    <property type="entry name" value="WH-like_DNA-bd_sf"/>
</dbReference>
<gene>
    <name evidence="5" type="ORF">EYW47_16215</name>
</gene>
<evidence type="ECO:0000259" key="4">
    <source>
        <dbReference type="PROSITE" id="PS50949"/>
    </source>
</evidence>
<dbReference type="Pfam" id="PF07729">
    <property type="entry name" value="FCD"/>
    <property type="match status" value="1"/>
</dbReference>
<dbReference type="GO" id="GO:0003700">
    <property type="term" value="F:DNA-binding transcription factor activity"/>
    <property type="evidence" value="ECO:0007669"/>
    <property type="project" value="InterPro"/>
</dbReference>
<dbReference type="OrthoDB" id="8680857at2"/>
<dbReference type="InterPro" id="IPR011711">
    <property type="entry name" value="GntR_C"/>
</dbReference>
<dbReference type="Pfam" id="PF00392">
    <property type="entry name" value="GntR"/>
    <property type="match status" value="1"/>
</dbReference>
<dbReference type="InterPro" id="IPR008920">
    <property type="entry name" value="TF_FadR/GntR_C"/>
</dbReference>
<evidence type="ECO:0000313" key="6">
    <source>
        <dbReference type="Proteomes" id="UP000295722"/>
    </source>
</evidence>
<dbReference type="SUPFAM" id="SSF48008">
    <property type="entry name" value="GntR ligand-binding domain-like"/>
    <property type="match status" value="1"/>
</dbReference>
<evidence type="ECO:0000256" key="3">
    <source>
        <dbReference type="ARBA" id="ARBA00023163"/>
    </source>
</evidence>
<dbReference type="PANTHER" id="PTHR43537">
    <property type="entry name" value="TRANSCRIPTIONAL REGULATOR, GNTR FAMILY"/>
    <property type="match status" value="1"/>
</dbReference>
<dbReference type="Gene3D" id="1.10.10.10">
    <property type="entry name" value="Winged helix-like DNA-binding domain superfamily/Winged helix DNA-binding domain"/>
    <property type="match status" value="1"/>
</dbReference>
<dbReference type="PROSITE" id="PS50949">
    <property type="entry name" value="HTH_GNTR"/>
    <property type="match status" value="1"/>
</dbReference>
<dbReference type="RefSeq" id="WP_133195860.1">
    <property type="nucleotide sequence ID" value="NZ_JBHUCW010000011.1"/>
</dbReference>
<dbReference type="PRINTS" id="PR00035">
    <property type="entry name" value="HTHGNTR"/>
</dbReference>
<dbReference type="SUPFAM" id="SSF46785">
    <property type="entry name" value="Winged helix' DNA-binding domain"/>
    <property type="match status" value="1"/>
</dbReference>
<organism evidence="5 6">
    <name type="scientific">Paraburkholderia silviterrae</name>
    <dbReference type="NCBI Taxonomy" id="2528715"/>
    <lineage>
        <taxon>Bacteria</taxon>
        <taxon>Pseudomonadati</taxon>
        <taxon>Pseudomonadota</taxon>
        <taxon>Betaproteobacteria</taxon>
        <taxon>Burkholderiales</taxon>
        <taxon>Burkholderiaceae</taxon>
        <taxon>Paraburkholderia</taxon>
    </lineage>
</organism>
<dbReference type="SMART" id="SM00345">
    <property type="entry name" value="HTH_GNTR"/>
    <property type="match status" value="1"/>
</dbReference>
<keyword evidence="1" id="KW-0805">Transcription regulation</keyword>
<protein>
    <submittedName>
        <fullName evidence="5">GntR family transcriptional regulator</fullName>
    </submittedName>
</protein>
<dbReference type="PANTHER" id="PTHR43537:SF50">
    <property type="entry name" value="TRANSCRIPTIONAL REGULATORY PROTEIN"/>
    <property type="match status" value="1"/>
</dbReference>
<dbReference type="GO" id="GO:0003677">
    <property type="term" value="F:DNA binding"/>
    <property type="evidence" value="ECO:0007669"/>
    <property type="project" value="UniProtKB-KW"/>
</dbReference>
<feature type="domain" description="HTH gntR-type" evidence="4">
    <location>
        <begin position="18"/>
        <end position="85"/>
    </location>
</feature>
<keyword evidence="6" id="KW-1185">Reference proteome</keyword>
<keyword evidence="3" id="KW-0804">Transcription</keyword>
<dbReference type="AlphaFoldDB" id="A0A4R5M9B8"/>
<sequence>MQKEDGDGKVPADTVYEGARYVDVVSRIREMIIDGDLPPGSRIPEKELCAKFGISRTPLREALKMLSAEGHIVLLPNRGARVVDLTPQEVAELYEVTGALEALAGELACERITPEELEEIRAHHERMVACFEQEDMKGYYACNRAIHERIMAASRNSELIALYSTVNARIRRARFVIAMPRGRWSEAMAEHEGMVNALVRKDGVTLGRILRMHLRHKG</sequence>